<dbReference type="PANTHER" id="PTHR46439">
    <property type="entry name" value="CYSTEINE-RICH MOTOR NEURON 1 PROTEIN"/>
    <property type="match status" value="1"/>
</dbReference>
<evidence type="ECO:0000256" key="1">
    <source>
        <dbReference type="SAM" id="Phobius"/>
    </source>
</evidence>
<dbReference type="Gene3D" id="2.10.70.10">
    <property type="entry name" value="Complement Module, domain 1"/>
    <property type="match status" value="2"/>
</dbReference>
<organism evidence="3 4">
    <name type="scientific">Nicrophorus vespilloides</name>
    <name type="common">Boreal carrion beetle</name>
    <dbReference type="NCBI Taxonomy" id="110193"/>
    <lineage>
        <taxon>Eukaryota</taxon>
        <taxon>Metazoa</taxon>
        <taxon>Ecdysozoa</taxon>
        <taxon>Arthropoda</taxon>
        <taxon>Hexapoda</taxon>
        <taxon>Insecta</taxon>
        <taxon>Pterygota</taxon>
        <taxon>Neoptera</taxon>
        <taxon>Endopterygota</taxon>
        <taxon>Coleoptera</taxon>
        <taxon>Polyphaga</taxon>
        <taxon>Staphyliniformia</taxon>
        <taxon>Silphidae</taxon>
        <taxon>Nicrophorinae</taxon>
        <taxon>Nicrophorus</taxon>
    </lineage>
</organism>
<protein>
    <submittedName>
        <fullName evidence="4">Cysteine-rich motor neuron 1 protein</fullName>
    </submittedName>
</protein>
<keyword evidence="3" id="KW-1185">Reference proteome</keyword>
<feature type="transmembrane region" description="Helical" evidence="1">
    <location>
        <begin position="239"/>
        <end position="259"/>
    </location>
</feature>
<proteinExistence type="predicted"/>
<keyword evidence="1" id="KW-0812">Transmembrane</keyword>
<dbReference type="RefSeq" id="XP_017771671.1">
    <property type="nucleotide sequence ID" value="XM_017916182.1"/>
</dbReference>
<evidence type="ECO:0000313" key="3">
    <source>
        <dbReference type="Proteomes" id="UP000695000"/>
    </source>
</evidence>
<dbReference type="Proteomes" id="UP000695000">
    <property type="component" value="Unplaced"/>
</dbReference>
<dbReference type="SUPFAM" id="SSF57603">
    <property type="entry name" value="FnI-like domain"/>
    <property type="match status" value="1"/>
</dbReference>
<name>A0ABM1MAS1_NICVS</name>
<reference evidence="4" key="1">
    <citation type="submission" date="2025-08" db="UniProtKB">
        <authorList>
            <consortium name="RefSeq"/>
        </authorList>
    </citation>
    <scope>IDENTIFICATION</scope>
    <source>
        <tissue evidence="4">Whole Larva</tissue>
    </source>
</reference>
<sequence>MVTVCKTCPSDSHAYIYNDGQIEDKCVCFPCPKPSCPDNQILINKRKGQNIPGACCDLYECSNRSCLVQGKSINHNETFMSKSMPGVECICKNGVSMCTSLEKPEEQKQDPKMPCFSGEKIYSHQDTWMEDSCTNCTCINGKPKCISHFCIVKTEFKKMCPSMSNCTKTCDAGYKQNKNGCEICKCREDPNNKYIKLTNLIQLLKELNLSESDAIDIIKEHMLSKHTNPTSNNICQNNIYFSIFACVVLVIFLIGVGIYKCHNMEFSYSPMNIKKKKTVKTCELQHFTTGDNKLSTIH</sequence>
<keyword evidence="1" id="KW-1133">Transmembrane helix</keyword>
<evidence type="ECO:0000259" key="2">
    <source>
        <dbReference type="PROSITE" id="PS51252"/>
    </source>
</evidence>
<dbReference type="InterPro" id="IPR052624">
    <property type="entry name" value="CRIM1"/>
</dbReference>
<dbReference type="InterPro" id="IPR004094">
    <property type="entry name" value="Antistasin-like"/>
</dbReference>
<accession>A0ABM1MAS1</accession>
<dbReference type="PROSITE" id="PS51252">
    <property type="entry name" value="ANTISTASIN"/>
    <property type="match status" value="1"/>
</dbReference>
<gene>
    <name evidence="4" type="primary">LOC108559054</name>
</gene>
<feature type="domain" description="Antistasin-like" evidence="2">
    <location>
        <begin position="160"/>
        <end position="186"/>
    </location>
</feature>
<evidence type="ECO:0000313" key="4">
    <source>
        <dbReference type="RefSeq" id="XP_017771671.1"/>
    </source>
</evidence>
<keyword evidence="1" id="KW-0472">Membrane</keyword>
<dbReference type="GeneID" id="108559054"/>
<dbReference type="Pfam" id="PF02822">
    <property type="entry name" value="Antistasin"/>
    <property type="match status" value="1"/>
</dbReference>
<dbReference type="PANTHER" id="PTHR46439:SF1">
    <property type="entry name" value="CYSTEINE-RICH MOTOR NEURON 1 PROTEIN"/>
    <property type="match status" value="1"/>
</dbReference>